<dbReference type="PANTHER" id="PTHR12677">
    <property type="entry name" value="GOLGI APPARATUS MEMBRANE PROTEIN TVP38-RELATED"/>
    <property type="match status" value="1"/>
</dbReference>
<dbReference type="RefSeq" id="WP_420905794.1">
    <property type="nucleotide sequence ID" value="NZ_BAAFGK010000004.1"/>
</dbReference>
<feature type="transmembrane region" description="Helical" evidence="6">
    <location>
        <begin position="199"/>
        <end position="220"/>
    </location>
</feature>
<evidence type="ECO:0000256" key="2">
    <source>
        <dbReference type="ARBA" id="ARBA00022475"/>
    </source>
</evidence>
<keyword evidence="4 6" id="KW-1133">Transmembrane helix</keyword>
<dbReference type="SUPFAM" id="SSF52821">
    <property type="entry name" value="Rhodanese/Cell cycle control phosphatase"/>
    <property type="match status" value="1"/>
</dbReference>
<feature type="transmembrane region" description="Helical" evidence="6">
    <location>
        <begin position="55"/>
        <end position="79"/>
    </location>
</feature>
<comment type="subcellular location">
    <subcellularLocation>
        <location evidence="1 6">Cell membrane</location>
        <topology evidence="1 6">Multi-pass membrane protein</topology>
    </subcellularLocation>
</comment>
<dbReference type="CDD" id="cd00158">
    <property type="entry name" value="RHOD"/>
    <property type="match status" value="1"/>
</dbReference>
<accession>A0ABQ0CBP3</accession>
<dbReference type="EMBL" id="BAAFGK010000004">
    <property type="protein sequence ID" value="GAB0058115.1"/>
    <property type="molecule type" value="Genomic_DNA"/>
</dbReference>
<dbReference type="PROSITE" id="PS50206">
    <property type="entry name" value="RHODANESE_3"/>
    <property type="match status" value="1"/>
</dbReference>
<proteinExistence type="inferred from homology"/>
<comment type="caution">
    <text evidence="8">The sequence shown here is derived from an EMBL/GenBank/DDBJ whole genome shotgun (WGS) entry which is preliminary data.</text>
</comment>
<feature type="transmembrane region" description="Helical" evidence="6">
    <location>
        <begin position="91"/>
        <end position="112"/>
    </location>
</feature>
<dbReference type="InterPro" id="IPR036873">
    <property type="entry name" value="Rhodanese-like_dom_sf"/>
</dbReference>
<evidence type="ECO:0000313" key="9">
    <source>
        <dbReference type="Proteomes" id="UP001628193"/>
    </source>
</evidence>
<dbReference type="InterPro" id="IPR032816">
    <property type="entry name" value="VTT_dom"/>
</dbReference>
<evidence type="ECO:0000256" key="4">
    <source>
        <dbReference type="ARBA" id="ARBA00022989"/>
    </source>
</evidence>
<evidence type="ECO:0000256" key="6">
    <source>
        <dbReference type="RuleBase" id="RU366058"/>
    </source>
</evidence>
<keyword evidence="9" id="KW-1185">Reference proteome</keyword>
<feature type="transmembrane region" description="Helical" evidence="6">
    <location>
        <begin position="167"/>
        <end position="187"/>
    </location>
</feature>
<feature type="domain" description="Rhodanese" evidence="7">
    <location>
        <begin position="241"/>
        <end position="332"/>
    </location>
</feature>
<dbReference type="Gene3D" id="3.40.250.10">
    <property type="entry name" value="Rhodanese-like domain"/>
    <property type="match status" value="1"/>
</dbReference>
<dbReference type="InterPro" id="IPR001763">
    <property type="entry name" value="Rhodanese-like_dom"/>
</dbReference>
<keyword evidence="2 6" id="KW-1003">Cell membrane</keyword>
<evidence type="ECO:0000256" key="3">
    <source>
        <dbReference type="ARBA" id="ARBA00022692"/>
    </source>
</evidence>
<evidence type="ECO:0000256" key="1">
    <source>
        <dbReference type="ARBA" id="ARBA00004651"/>
    </source>
</evidence>
<dbReference type="InterPro" id="IPR015414">
    <property type="entry name" value="TMEM64"/>
</dbReference>
<evidence type="ECO:0000259" key="7">
    <source>
        <dbReference type="PROSITE" id="PS50206"/>
    </source>
</evidence>
<organism evidence="8 9">
    <name type="scientific">Candidatus Magnetaquiglobus chichijimensis</name>
    <dbReference type="NCBI Taxonomy" id="3141448"/>
    <lineage>
        <taxon>Bacteria</taxon>
        <taxon>Pseudomonadati</taxon>
        <taxon>Pseudomonadota</taxon>
        <taxon>Magnetococcia</taxon>
        <taxon>Magnetococcales</taxon>
        <taxon>Candidatus Magnetaquicoccaceae</taxon>
        <taxon>Candidatus Magnetaquiglobus</taxon>
    </lineage>
</organism>
<keyword evidence="3 6" id="KW-0812">Transmembrane</keyword>
<sequence>MNRPIPASSSSGNRTVIRVIVAAVMIVALVATWRYRELLDPLQLESWLRDWGVAGMALFVLIYVLATVIFLPGSVLTLAGGALFGPWLGGSLSLTGATLGAGAAFLIARYLAGDWVAKRSAGIAARLLAGVEQEGWRFVAFVRLVPVFPFNLLNYALGLTRIRFDHYLLTSLICMAPGGLAYAWLGYAGREAASGSADAVQTGLWALALLAVVMMIPRWVRKARGTSNRLEIAGLRTMLEKGEDLVVLDVRDAADFSGENGHLPGSLNIPLPELEARLEEVRRLGRPLALICHTDRRSTEAVRRLEAHGIGPLHLVMGGIKQWRQEGYPVEHG</sequence>
<protein>
    <recommendedName>
        <fullName evidence="6">TVP38/TMEM64 family membrane protein</fullName>
    </recommendedName>
</protein>
<dbReference type="Pfam" id="PF09335">
    <property type="entry name" value="VTT_dom"/>
    <property type="match status" value="1"/>
</dbReference>
<evidence type="ECO:0000256" key="5">
    <source>
        <dbReference type="ARBA" id="ARBA00023136"/>
    </source>
</evidence>
<keyword evidence="5 6" id="KW-0472">Membrane</keyword>
<dbReference type="Pfam" id="PF00581">
    <property type="entry name" value="Rhodanese"/>
    <property type="match status" value="1"/>
</dbReference>
<gene>
    <name evidence="8" type="ORF">SIID45300_02459</name>
</gene>
<comment type="similarity">
    <text evidence="6">Belongs to the TVP38/TMEM64 family.</text>
</comment>
<dbReference type="Proteomes" id="UP001628193">
    <property type="component" value="Unassembled WGS sequence"/>
</dbReference>
<dbReference type="SMART" id="SM00450">
    <property type="entry name" value="RHOD"/>
    <property type="match status" value="1"/>
</dbReference>
<reference evidence="8 9" key="2">
    <citation type="submission" date="2024-09" db="EMBL/GenBank/DDBJ databases">
        <title>Draft genome sequence of Candidatus Magnetaquicoccaceae bacterium FCR-1.</title>
        <authorList>
            <person name="Shimoshige H."/>
            <person name="Shimamura S."/>
            <person name="Taoka A."/>
            <person name="Kobayashi H."/>
            <person name="Maekawa T."/>
        </authorList>
    </citation>
    <scope>NUCLEOTIDE SEQUENCE [LARGE SCALE GENOMIC DNA]</scope>
    <source>
        <strain evidence="8 9">FCR-1</strain>
    </source>
</reference>
<evidence type="ECO:0000313" key="8">
    <source>
        <dbReference type="EMBL" id="GAB0058115.1"/>
    </source>
</evidence>
<name>A0ABQ0CBP3_9PROT</name>
<feature type="transmembrane region" description="Helical" evidence="6">
    <location>
        <begin position="16"/>
        <end position="35"/>
    </location>
</feature>
<reference evidence="8 9" key="1">
    <citation type="submission" date="2024-05" db="EMBL/GenBank/DDBJ databases">
        <authorList>
            <consortium name="Candidatus Magnetaquicoccaceae bacterium FCR-1 genome sequencing consortium"/>
            <person name="Shimoshige H."/>
            <person name="Shimamura S."/>
            <person name="Taoka A."/>
            <person name="Kobayashi H."/>
            <person name="Maekawa T."/>
        </authorList>
    </citation>
    <scope>NUCLEOTIDE SEQUENCE [LARGE SCALE GENOMIC DNA]</scope>
    <source>
        <strain evidence="8 9">FCR-1</strain>
    </source>
</reference>
<dbReference type="PANTHER" id="PTHR12677:SF59">
    <property type="entry name" value="GOLGI APPARATUS MEMBRANE PROTEIN TVP38-RELATED"/>
    <property type="match status" value="1"/>
</dbReference>